<dbReference type="EMBL" id="BARS01049992">
    <property type="protein sequence ID" value="GAG38966.1"/>
    <property type="molecule type" value="Genomic_DNA"/>
</dbReference>
<feature type="domain" description="Thiolase N-terminal" evidence="1">
    <location>
        <begin position="2"/>
        <end position="211"/>
    </location>
</feature>
<dbReference type="Gene3D" id="3.40.47.10">
    <property type="match status" value="1"/>
</dbReference>
<dbReference type="InterPro" id="IPR016039">
    <property type="entry name" value="Thiolase-like"/>
</dbReference>
<dbReference type="PANTHER" id="PTHR42870">
    <property type="entry name" value="ACETYL-COA C-ACETYLTRANSFERASE"/>
    <property type="match status" value="1"/>
</dbReference>
<sequence>MGEFEGKTVGQMTVEVTNKALEDAGVEWRDIGGIGAASSHFSGGMGWGLAANELAYALGLNGVPVFNCSAGCAAGGSAFNAAYLMVSQGICNVALAVSGEKMPKGFIPRTPGAAEDITDVDYLRWVAIGIPNPGYWAMESRRRMEDFGTTEEHFAKVSVKAHEIGAQNPYARYHKVFTLEEVLNSSMVNYPLRLYEICAVSDGAAAIVLGTAEEARKRTTRPVFVAASTIAMGQYGDPQ</sequence>
<organism evidence="2">
    <name type="scientific">marine sediment metagenome</name>
    <dbReference type="NCBI Taxonomy" id="412755"/>
    <lineage>
        <taxon>unclassified sequences</taxon>
        <taxon>metagenomes</taxon>
        <taxon>ecological metagenomes</taxon>
    </lineage>
</organism>
<name>X0YQJ1_9ZZZZ</name>
<dbReference type="PANTHER" id="PTHR42870:SF1">
    <property type="entry name" value="NON-SPECIFIC LIPID-TRANSFER PROTEIN-LIKE 2"/>
    <property type="match status" value="1"/>
</dbReference>
<dbReference type="GO" id="GO:0016747">
    <property type="term" value="F:acyltransferase activity, transferring groups other than amino-acyl groups"/>
    <property type="evidence" value="ECO:0007669"/>
    <property type="project" value="InterPro"/>
</dbReference>
<dbReference type="CDD" id="cd00829">
    <property type="entry name" value="SCP-x_thiolase"/>
    <property type="match status" value="1"/>
</dbReference>
<comment type="caution">
    <text evidence="2">The sequence shown here is derived from an EMBL/GenBank/DDBJ whole genome shotgun (WGS) entry which is preliminary data.</text>
</comment>
<dbReference type="SUPFAM" id="SSF53901">
    <property type="entry name" value="Thiolase-like"/>
    <property type="match status" value="1"/>
</dbReference>
<dbReference type="AlphaFoldDB" id="X0YQJ1"/>
<dbReference type="Pfam" id="PF00108">
    <property type="entry name" value="Thiolase_N"/>
    <property type="match status" value="1"/>
</dbReference>
<protein>
    <recommendedName>
        <fullName evidence="1">Thiolase N-terminal domain-containing protein</fullName>
    </recommendedName>
</protein>
<proteinExistence type="predicted"/>
<dbReference type="InterPro" id="IPR020616">
    <property type="entry name" value="Thiolase_N"/>
</dbReference>
<evidence type="ECO:0000259" key="1">
    <source>
        <dbReference type="Pfam" id="PF00108"/>
    </source>
</evidence>
<gene>
    <name evidence="2" type="ORF">S01H1_74700</name>
</gene>
<accession>X0YQJ1</accession>
<feature type="non-terminal residue" evidence="2">
    <location>
        <position position="239"/>
    </location>
</feature>
<reference evidence="2" key="1">
    <citation type="journal article" date="2014" name="Front. Microbiol.">
        <title>High frequency of phylogenetically diverse reductive dehalogenase-homologous genes in deep subseafloor sedimentary metagenomes.</title>
        <authorList>
            <person name="Kawai M."/>
            <person name="Futagami T."/>
            <person name="Toyoda A."/>
            <person name="Takaki Y."/>
            <person name="Nishi S."/>
            <person name="Hori S."/>
            <person name="Arai W."/>
            <person name="Tsubouchi T."/>
            <person name="Morono Y."/>
            <person name="Uchiyama I."/>
            <person name="Ito T."/>
            <person name="Fujiyama A."/>
            <person name="Inagaki F."/>
            <person name="Takami H."/>
        </authorList>
    </citation>
    <scope>NUCLEOTIDE SEQUENCE</scope>
    <source>
        <strain evidence="2">Expedition CK06-06</strain>
    </source>
</reference>
<evidence type="ECO:0000313" key="2">
    <source>
        <dbReference type="EMBL" id="GAG38966.1"/>
    </source>
</evidence>